<dbReference type="PaxDb" id="4113-PGSC0003DMT400087515"/>
<dbReference type="HOGENOM" id="CLU_1725559_0_0_1"/>
<dbReference type="InParanoid" id="M1DE03"/>
<reference evidence="2" key="2">
    <citation type="submission" date="2015-06" db="UniProtKB">
        <authorList>
            <consortium name="EnsemblPlants"/>
        </authorList>
    </citation>
    <scope>IDENTIFICATION</scope>
    <source>
        <strain evidence="2">DM1-3 516 R44</strain>
    </source>
</reference>
<organism evidence="2 3">
    <name type="scientific">Solanum tuberosum</name>
    <name type="common">Potato</name>
    <dbReference type="NCBI Taxonomy" id="4113"/>
    <lineage>
        <taxon>Eukaryota</taxon>
        <taxon>Viridiplantae</taxon>
        <taxon>Streptophyta</taxon>
        <taxon>Embryophyta</taxon>
        <taxon>Tracheophyta</taxon>
        <taxon>Spermatophyta</taxon>
        <taxon>Magnoliopsida</taxon>
        <taxon>eudicotyledons</taxon>
        <taxon>Gunneridae</taxon>
        <taxon>Pentapetalae</taxon>
        <taxon>asterids</taxon>
        <taxon>lamiids</taxon>
        <taxon>Solanales</taxon>
        <taxon>Solanaceae</taxon>
        <taxon>Solanoideae</taxon>
        <taxon>Solaneae</taxon>
        <taxon>Solanum</taxon>
    </lineage>
</organism>
<dbReference type="AlphaFoldDB" id="M1DE03"/>
<dbReference type="Gramene" id="PGSC0003DMT400087515">
    <property type="protein sequence ID" value="PGSC0003DMT400087515"/>
    <property type="gene ID" value="PGSC0003DMG400037086"/>
</dbReference>
<accession>M1DE03</accession>
<evidence type="ECO:0000256" key="1">
    <source>
        <dbReference type="SAM" id="Coils"/>
    </source>
</evidence>
<proteinExistence type="predicted"/>
<name>M1DE03_SOLTU</name>
<keyword evidence="3" id="KW-1185">Reference proteome</keyword>
<evidence type="ECO:0000313" key="3">
    <source>
        <dbReference type="Proteomes" id="UP000011115"/>
    </source>
</evidence>
<reference evidence="3" key="1">
    <citation type="journal article" date="2011" name="Nature">
        <title>Genome sequence and analysis of the tuber crop potato.</title>
        <authorList>
            <consortium name="The Potato Genome Sequencing Consortium"/>
        </authorList>
    </citation>
    <scope>NUCLEOTIDE SEQUENCE [LARGE SCALE GENOMIC DNA]</scope>
    <source>
        <strain evidence="3">cv. DM1-3 516 R44</strain>
    </source>
</reference>
<evidence type="ECO:0000313" key="2">
    <source>
        <dbReference type="EnsemblPlants" id="PGSC0003DMT400087515"/>
    </source>
</evidence>
<keyword evidence="1" id="KW-0175">Coiled coil</keyword>
<feature type="coiled-coil region" evidence="1">
    <location>
        <begin position="83"/>
        <end position="110"/>
    </location>
</feature>
<dbReference type="Proteomes" id="UP000011115">
    <property type="component" value="Unassembled WGS sequence"/>
</dbReference>
<sequence>MAPLPGNQRRETKKDEHYGYHTYHPLLKLLNLRDNLLTFKQAVEETISELWWRFKAIVEENNFSLRECKQGNRHEGVQSNDTSSLIQQKLDEHDKKLNDMKDNIDMLNEVTTSNSMTIPLKDAQLTHLMTDHYPPFTEDSPNYTMGDFEDKE</sequence>
<dbReference type="EnsemblPlants" id="PGSC0003DMT400087515">
    <property type="protein sequence ID" value="PGSC0003DMT400087515"/>
    <property type="gene ID" value="PGSC0003DMG400037086"/>
</dbReference>
<protein>
    <submittedName>
        <fullName evidence="2">Uncharacterized protein</fullName>
    </submittedName>
</protein>